<dbReference type="KEGG" id="cman:A9D14_16925"/>
<dbReference type="GO" id="GO:0016139">
    <property type="term" value="P:glycoside catabolic process"/>
    <property type="evidence" value="ECO:0007669"/>
    <property type="project" value="TreeGrafter"/>
</dbReference>
<dbReference type="EMBL" id="CP019603">
    <property type="protein sequence ID" value="ARU17995.1"/>
    <property type="molecule type" value="Genomic_DNA"/>
</dbReference>
<dbReference type="Gene3D" id="3.20.20.80">
    <property type="entry name" value="Glycosidases"/>
    <property type="match status" value="1"/>
</dbReference>
<comment type="similarity">
    <text evidence="1">Belongs to the glycosyl hydrolase 29 family.</text>
</comment>
<evidence type="ECO:0000259" key="6">
    <source>
        <dbReference type="Pfam" id="PF01120"/>
    </source>
</evidence>
<keyword evidence="7" id="KW-0614">Plasmid</keyword>
<dbReference type="EMBL" id="CP060053">
    <property type="protein sequence ID" value="QNE07500.1"/>
    <property type="molecule type" value="Genomic_DNA"/>
</dbReference>
<dbReference type="InterPro" id="IPR017853">
    <property type="entry name" value="GH"/>
</dbReference>
<evidence type="ECO:0000256" key="3">
    <source>
        <dbReference type="ARBA" id="ARBA00022729"/>
    </source>
</evidence>
<evidence type="ECO:0000313" key="8">
    <source>
        <dbReference type="EMBL" id="QNE07500.1"/>
    </source>
</evidence>
<dbReference type="Pfam" id="PF01120">
    <property type="entry name" value="Alpha_L_fucos"/>
    <property type="match status" value="1"/>
</dbReference>
<dbReference type="PROSITE" id="PS51318">
    <property type="entry name" value="TAT"/>
    <property type="match status" value="1"/>
</dbReference>
<name>A0A1Z1FGX4_9SPHN</name>
<evidence type="ECO:0000256" key="2">
    <source>
        <dbReference type="ARBA" id="ARBA00012662"/>
    </source>
</evidence>
<accession>A0A1Z1FGX4</accession>
<gene>
    <name evidence="7" type="ORF">A9D14_16925</name>
    <name evidence="8" type="ORF">H4O24_16650</name>
</gene>
<evidence type="ECO:0000313" key="10">
    <source>
        <dbReference type="Proteomes" id="UP000515297"/>
    </source>
</evidence>
<geneLocation type="plasmid" evidence="8 10">
    <name>plas1</name>
</geneLocation>
<dbReference type="STRING" id="450378.GCA_001661675_03402"/>
<dbReference type="InterPro" id="IPR000933">
    <property type="entry name" value="Glyco_hydro_29"/>
</dbReference>
<dbReference type="GO" id="GO:0005764">
    <property type="term" value="C:lysosome"/>
    <property type="evidence" value="ECO:0007669"/>
    <property type="project" value="TreeGrafter"/>
</dbReference>
<geneLocation type="plasmid" evidence="9">
    <name>pcme4a9i</name>
</geneLocation>
<dbReference type="InterPro" id="IPR013780">
    <property type="entry name" value="Glyco_hydro_b"/>
</dbReference>
<keyword evidence="3" id="KW-0732">Signal</keyword>
<dbReference type="PANTHER" id="PTHR10030">
    <property type="entry name" value="ALPHA-L-FUCOSIDASE"/>
    <property type="match status" value="1"/>
</dbReference>
<keyword evidence="5" id="KW-0326">Glycosidase</keyword>
<dbReference type="RefSeq" id="WP_066850492.1">
    <property type="nucleotide sequence ID" value="NZ_CP019603.1"/>
</dbReference>
<geneLocation type="plasmid" evidence="7">
    <name>pCME4A9I</name>
</geneLocation>
<reference evidence="8 10" key="2">
    <citation type="submission" date="2020-08" db="EMBL/GenBank/DDBJ databases">
        <authorList>
            <person name="Liu G."/>
            <person name="Sun C."/>
        </authorList>
    </citation>
    <scope>NUCLEOTIDE SEQUENCE [LARGE SCALE GENOMIC DNA]</scope>
    <source>
        <strain evidence="8 10">OT19</strain>
        <plasmid evidence="8 10">plas1</plasmid>
    </source>
</reference>
<dbReference type="EC" id="3.2.1.51" evidence="2"/>
<dbReference type="InterPro" id="IPR006311">
    <property type="entry name" value="TAT_signal"/>
</dbReference>
<dbReference type="Gene3D" id="2.60.40.1180">
    <property type="entry name" value="Golgi alpha-mannosidase II"/>
    <property type="match status" value="1"/>
</dbReference>
<dbReference type="PANTHER" id="PTHR10030:SF37">
    <property type="entry name" value="ALPHA-L-FUCOSIDASE-RELATED"/>
    <property type="match status" value="1"/>
</dbReference>
<dbReference type="SMART" id="SM00812">
    <property type="entry name" value="Alpha_L_fucos"/>
    <property type="match status" value="1"/>
</dbReference>
<evidence type="ECO:0000313" key="9">
    <source>
        <dbReference type="Proteomes" id="UP000195807"/>
    </source>
</evidence>
<dbReference type="AlphaFoldDB" id="A0A1Z1FGX4"/>
<organism evidence="7 9">
    <name type="scientific">Croceicoccus marinus</name>
    <dbReference type="NCBI Taxonomy" id="450378"/>
    <lineage>
        <taxon>Bacteria</taxon>
        <taxon>Pseudomonadati</taxon>
        <taxon>Pseudomonadota</taxon>
        <taxon>Alphaproteobacteria</taxon>
        <taxon>Sphingomonadales</taxon>
        <taxon>Erythrobacteraceae</taxon>
        <taxon>Croceicoccus</taxon>
    </lineage>
</organism>
<dbReference type="Proteomes" id="UP000195807">
    <property type="component" value="Plasmid pCME4A9I"/>
</dbReference>
<feature type="domain" description="Glycoside hydrolase family 29 N-terminal" evidence="6">
    <location>
        <begin position="34"/>
        <end position="425"/>
    </location>
</feature>
<proteinExistence type="inferred from homology"/>
<dbReference type="InterPro" id="IPR057739">
    <property type="entry name" value="Glyco_hydro_29_N"/>
</dbReference>
<evidence type="ECO:0000256" key="1">
    <source>
        <dbReference type="ARBA" id="ARBA00007951"/>
    </source>
</evidence>
<reference evidence="7 9" key="1">
    <citation type="submission" date="2017-01" db="EMBL/GenBank/DDBJ databases">
        <title>Complete genome sequence of esterase-producing bacterium Croceicoccus marinus E4A9.</title>
        <authorList>
            <person name="Wu Y.-H."/>
            <person name="Cheng H."/>
            <person name="Xu L."/>
            <person name="Huo Y.-Y."/>
            <person name="Wang C.-S."/>
            <person name="Xu X.-W."/>
        </authorList>
    </citation>
    <scope>NUCLEOTIDE SEQUENCE [LARGE SCALE GENOMIC DNA]</scope>
    <source>
        <strain evidence="7 9">E4A9</strain>
        <plasmid evidence="7">pCME4A9I</plasmid>
        <plasmid evidence="9">Plasmid pcme4a9i</plasmid>
    </source>
</reference>
<evidence type="ECO:0000256" key="4">
    <source>
        <dbReference type="ARBA" id="ARBA00022801"/>
    </source>
</evidence>
<protein>
    <recommendedName>
        <fullName evidence="2">alpha-L-fucosidase</fullName>
        <ecNumber evidence="2">3.2.1.51</ecNumber>
    </recommendedName>
</protein>
<dbReference type="OrthoDB" id="7176684at2"/>
<dbReference type="GO" id="GO:0004560">
    <property type="term" value="F:alpha-L-fucosidase activity"/>
    <property type="evidence" value="ECO:0007669"/>
    <property type="project" value="InterPro"/>
</dbReference>
<evidence type="ECO:0000256" key="5">
    <source>
        <dbReference type="ARBA" id="ARBA00023295"/>
    </source>
</evidence>
<keyword evidence="9" id="KW-1185">Reference proteome</keyword>
<dbReference type="Proteomes" id="UP000515297">
    <property type="component" value="Plasmid plas1"/>
</dbReference>
<evidence type="ECO:0000313" key="7">
    <source>
        <dbReference type="EMBL" id="ARU17995.1"/>
    </source>
</evidence>
<dbReference type="GO" id="GO:0006004">
    <property type="term" value="P:fucose metabolic process"/>
    <property type="evidence" value="ECO:0007669"/>
    <property type="project" value="TreeGrafter"/>
</dbReference>
<sequence length="541" mass="61117">MRGFPISRRSALAGMAAIPAATLPGVARAGAIPSNWSALAGAYRVPDWFRDAKFGIWAHWSAQCVPEQGDWYGRLMYLQGHPMYEHHVKTYGHPSETGFMEIENRWKAEAWDPEYLVRRYKAAGARYFMSLGAHHDNLDCFDSSHHAWNTLRVGPKRDIVGTWERIVRGEGLRFGVSNHISHAWHWWQTAYGYDPEGPLAGVRYDAWRLRKEDGRGTWWEGLDPQELYTGATMAPPPGITSIEAMNAWHDTHSGRWMEFAPPGNLAFVAKWLLRSNEIVDRYRPDIIYMDDYGLPFGPVGVEALAHYYSRALERGGDIDVVLTAKVLSAFQREALVEDVERGWSDRLRDQPWQTCTCIGDWHYNRSRFLNKSYVPAKQVIQRLCDVVAKNGNLLLSIPMRGDGTIDAEEEKILDGITAWMALNGEASIHGSRPWRIYGDGPTQVQAGMHTEGDTFFTPQDVRFTVKDGALHVAVLEWPDSPVRITALGEGQLPSARIERARLNDGRDVRFRRSGDALELTIPPARDGDMIPVVRLDGRGLI</sequence>
<keyword evidence="4" id="KW-0378">Hydrolase</keyword>
<dbReference type="SUPFAM" id="SSF51445">
    <property type="entry name" value="(Trans)glycosidases"/>
    <property type="match status" value="1"/>
</dbReference>